<name>A0A553PUI1_9TELE</name>
<reference evidence="23 24" key="1">
    <citation type="journal article" date="2019" name="Sci. Data">
        <title>Hybrid genome assembly and annotation of Danionella translucida.</title>
        <authorList>
            <person name="Kadobianskyi M."/>
            <person name="Schulze L."/>
            <person name="Schuelke M."/>
            <person name="Judkewitz B."/>
        </authorList>
    </citation>
    <scope>NUCLEOTIDE SEQUENCE [LARGE SCALE GENOMIC DNA]</scope>
    <source>
        <strain evidence="23 24">Bolton</strain>
    </source>
</reference>
<dbReference type="PANTHER" id="PTHR10250:SF4">
    <property type="entry name" value="LEUKOTRIENE C4 SYNTHASE"/>
    <property type="match status" value="1"/>
</dbReference>
<evidence type="ECO:0000313" key="24">
    <source>
        <dbReference type="Proteomes" id="UP000316079"/>
    </source>
</evidence>
<comment type="catalytic activity">
    <reaction evidence="21">
        <text>leukotriene C4 = leukotriene A4 + glutathione</text>
        <dbReference type="Rhea" id="RHEA:17617"/>
        <dbReference type="ChEBI" id="CHEBI:57463"/>
        <dbReference type="ChEBI" id="CHEBI:57925"/>
        <dbReference type="ChEBI" id="CHEBI:57973"/>
        <dbReference type="EC" id="4.4.1.20"/>
    </reaction>
    <physiologicalReaction direction="right-to-left" evidence="21">
        <dbReference type="Rhea" id="RHEA:17619"/>
    </physiologicalReaction>
</comment>
<keyword evidence="4" id="KW-0808">Transferase</keyword>
<feature type="transmembrane region" description="Helical" evidence="22">
    <location>
        <begin position="111"/>
        <end position="132"/>
    </location>
</feature>
<dbReference type="GO" id="GO:0004464">
    <property type="term" value="F:leukotriene-C4 synthase activity"/>
    <property type="evidence" value="ECO:0007669"/>
    <property type="project" value="UniProtKB-EC"/>
</dbReference>
<dbReference type="AlphaFoldDB" id="A0A553PUI1"/>
<evidence type="ECO:0000256" key="11">
    <source>
        <dbReference type="ARBA" id="ARBA00023242"/>
    </source>
</evidence>
<evidence type="ECO:0000256" key="20">
    <source>
        <dbReference type="ARBA" id="ARBA00046493"/>
    </source>
</evidence>
<dbReference type="GO" id="GO:0008047">
    <property type="term" value="F:enzyme activator activity"/>
    <property type="evidence" value="ECO:0007669"/>
    <property type="project" value="InterPro"/>
</dbReference>
<dbReference type="GO" id="GO:0004364">
    <property type="term" value="F:glutathione transferase activity"/>
    <property type="evidence" value="ECO:0007669"/>
    <property type="project" value="TreeGrafter"/>
</dbReference>
<sequence length="141" mass="15885">MLEQVVLLGGVTVLGMLEQAYFSLQVIYARRKHMVSPPATTGPPEFERIYRAQANCSEYFPIFVCSLWVAGVFFSQVLLGLLYLGGRYCYFHGYAASAQGRLEPLYFSAKVQWGLIALSGLGVFCALTKTYLELDLFHYFI</sequence>
<evidence type="ECO:0000256" key="14">
    <source>
        <dbReference type="ARBA" id="ARBA00037884"/>
    </source>
</evidence>
<accession>A0A553PUI1</accession>
<comment type="caution">
    <text evidence="23">The sequence shown here is derived from an EMBL/GenBank/DDBJ whole genome shotgun (WGS) entry which is preliminary data.</text>
</comment>
<dbReference type="PANTHER" id="PTHR10250">
    <property type="entry name" value="MICROSOMAL GLUTATHIONE S-TRANSFERASE"/>
    <property type="match status" value="1"/>
</dbReference>
<comment type="subcellular location">
    <subcellularLocation>
        <location evidence="1">Endoplasmic reticulum membrane</location>
        <topology evidence="1">Multi-pass membrane protein</topology>
    </subcellularLocation>
    <subcellularLocation>
        <location evidence="13">Nucleus outer membrane</location>
        <topology evidence="13">Multi-pass membrane protein</topology>
    </subcellularLocation>
</comment>
<evidence type="ECO:0000313" key="23">
    <source>
        <dbReference type="EMBL" id="TRY81330.1"/>
    </source>
</evidence>
<evidence type="ECO:0000256" key="3">
    <source>
        <dbReference type="ARBA" id="ARBA00022553"/>
    </source>
</evidence>
<evidence type="ECO:0000256" key="13">
    <source>
        <dbReference type="ARBA" id="ARBA00037823"/>
    </source>
</evidence>
<dbReference type="GO" id="GO:0019370">
    <property type="term" value="P:leukotriene biosynthetic process"/>
    <property type="evidence" value="ECO:0007669"/>
    <property type="project" value="UniProtKB-KW"/>
</dbReference>
<evidence type="ECO:0000256" key="5">
    <source>
        <dbReference type="ARBA" id="ARBA00022692"/>
    </source>
</evidence>
<dbReference type="OrthoDB" id="410651at2759"/>
<dbReference type="Proteomes" id="UP000316079">
    <property type="component" value="Unassembled WGS sequence"/>
</dbReference>
<evidence type="ECO:0000256" key="15">
    <source>
        <dbReference type="ARBA" id="ARBA00039056"/>
    </source>
</evidence>
<feature type="transmembrane region" description="Helical" evidence="22">
    <location>
        <begin position="6"/>
        <end position="24"/>
    </location>
</feature>
<dbReference type="Gene3D" id="1.20.120.550">
    <property type="entry name" value="Membrane associated eicosanoid/glutathione metabolism-like domain"/>
    <property type="match status" value="1"/>
</dbReference>
<keyword evidence="24" id="KW-1185">Reference proteome</keyword>
<dbReference type="GO" id="GO:0004602">
    <property type="term" value="F:glutathione peroxidase activity"/>
    <property type="evidence" value="ECO:0007669"/>
    <property type="project" value="TreeGrafter"/>
</dbReference>
<keyword evidence="10" id="KW-0456">Lyase</keyword>
<comment type="subunit">
    <text evidence="20">Homotrimer. Interacts with ALOX5AP and ALOX5.</text>
</comment>
<proteinExistence type="inferred from homology"/>
<comment type="similarity">
    <text evidence="2">Belongs to the MAPEG family.</text>
</comment>
<organism evidence="23 24">
    <name type="scientific">Danionella cerebrum</name>
    <dbReference type="NCBI Taxonomy" id="2873325"/>
    <lineage>
        <taxon>Eukaryota</taxon>
        <taxon>Metazoa</taxon>
        <taxon>Chordata</taxon>
        <taxon>Craniata</taxon>
        <taxon>Vertebrata</taxon>
        <taxon>Euteleostomi</taxon>
        <taxon>Actinopterygii</taxon>
        <taxon>Neopterygii</taxon>
        <taxon>Teleostei</taxon>
        <taxon>Ostariophysi</taxon>
        <taxon>Cypriniformes</taxon>
        <taxon>Danionidae</taxon>
        <taxon>Danioninae</taxon>
        <taxon>Danionella</taxon>
    </lineage>
</organism>
<gene>
    <name evidence="23" type="ORF">DNTS_029757</name>
</gene>
<protein>
    <recommendedName>
        <fullName evidence="16">Leukotriene C4 synthase</fullName>
        <ecNumber evidence="15">4.4.1.20</ecNumber>
    </recommendedName>
    <alternativeName>
        <fullName evidence="18">Glutathione S-transferase LTC4</fullName>
    </alternativeName>
    <alternativeName>
        <fullName evidence="17">Leukotriene-C(4) synthase</fullName>
    </alternativeName>
</protein>
<dbReference type="STRING" id="623744.A0A553PUI1"/>
<dbReference type="InterPro" id="IPR050997">
    <property type="entry name" value="MAPEG"/>
</dbReference>
<evidence type="ECO:0000256" key="21">
    <source>
        <dbReference type="ARBA" id="ARBA00049298"/>
    </source>
</evidence>
<keyword evidence="6" id="KW-0434">Leukotriene biosynthesis</keyword>
<dbReference type="SUPFAM" id="SSF161084">
    <property type="entry name" value="MAPEG domain-like"/>
    <property type="match status" value="1"/>
</dbReference>
<keyword evidence="3" id="KW-0597">Phosphoprotein</keyword>
<dbReference type="PRINTS" id="PR00488">
    <property type="entry name" value="5LPOXGNASEAP"/>
</dbReference>
<keyword evidence="8 22" id="KW-1133">Transmembrane helix</keyword>
<evidence type="ECO:0000256" key="8">
    <source>
        <dbReference type="ARBA" id="ARBA00022989"/>
    </source>
</evidence>
<evidence type="ECO:0000256" key="4">
    <source>
        <dbReference type="ARBA" id="ARBA00022679"/>
    </source>
</evidence>
<evidence type="ECO:0000256" key="19">
    <source>
        <dbReference type="ARBA" id="ARBA00045217"/>
    </source>
</evidence>
<keyword evidence="11" id="KW-0539">Nucleus</keyword>
<dbReference type="GO" id="GO:0005789">
    <property type="term" value="C:endoplasmic reticulum membrane"/>
    <property type="evidence" value="ECO:0007669"/>
    <property type="project" value="UniProtKB-SubCell"/>
</dbReference>
<comment type="catalytic activity">
    <reaction evidence="12">
        <text>(13S,14S)-epoxy-(4Z,7Z,9E,11E,16Z,19Z)-docosahexaenoate + glutathione = (13R)-S-glutathionyl-(14S)-hydroxy-(4Z,7Z,9E,11E,16Z,19Z)-docosahexaenoate</text>
        <dbReference type="Rhea" id="RHEA:53508"/>
        <dbReference type="ChEBI" id="CHEBI:57925"/>
        <dbReference type="ChEBI" id="CHEBI:131958"/>
        <dbReference type="ChEBI" id="CHEBI:137407"/>
    </reaction>
    <physiologicalReaction direction="left-to-right" evidence="12">
        <dbReference type="Rhea" id="RHEA:53509"/>
    </physiologicalReaction>
</comment>
<keyword evidence="5 22" id="KW-0812">Transmembrane</keyword>
<dbReference type="InterPro" id="IPR001129">
    <property type="entry name" value="Membr-assoc_MAPEG"/>
</dbReference>
<evidence type="ECO:0000256" key="17">
    <source>
        <dbReference type="ARBA" id="ARBA00041224"/>
    </source>
</evidence>
<dbReference type="EMBL" id="SRMA01026642">
    <property type="protein sequence ID" value="TRY81330.1"/>
    <property type="molecule type" value="Genomic_DNA"/>
</dbReference>
<evidence type="ECO:0000256" key="1">
    <source>
        <dbReference type="ARBA" id="ARBA00004477"/>
    </source>
</evidence>
<dbReference type="FunFam" id="1.20.120.550:FF:000003">
    <property type="entry name" value="Leukotriene C4 synthase"/>
    <property type="match status" value="1"/>
</dbReference>
<dbReference type="InterPro" id="IPR001446">
    <property type="entry name" value="5_LipOase_AP"/>
</dbReference>
<evidence type="ECO:0000256" key="7">
    <source>
        <dbReference type="ARBA" id="ARBA00022824"/>
    </source>
</evidence>
<evidence type="ECO:0000256" key="2">
    <source>
        <dbReference type="ARBA" id="ARBA00010459"/>
    </source>
</evidence>
<dbReference type="EC" id="4.4.1.20" evidence="15"/>
<evidence type="ECO:0000256" key="9">
    <source>
        <dbReference type="ARBA" id="ARBA00023136"/>
    </source>
</evidence>
<comment type="pathway">
    <text evidence="14">Lipid metabolism; leukotriene C4 biosynthesis.</text>
</comment>
<feature type="transmembrane region" description="Helical" evidence="22">
    <location>
        <begin position="59"/>
        <end position="84"/>
    </location>
</feature>
<evidence type="ECO:0000256" key="6">
    <source>
        <dbReference type="ARBA" id="ARBA00022751"/>
    </source>
</evidence>
<dbReference type="InterPro" id="IPR023352">
    <property type="entry name" value="MAPEG-like_dom_sf"/>
</dbReference>
<evidence type="ECO:0000256" key="16">
    <source>
        <dbReference type="ARBA" id="ARBA00039419"/>
    </source>
</evidence>
<keyword evidence="9 22" id="KW-0472">Membrane</keyword>
<keyword evidence="7" id="KW-0256">Endoplasmic reticulum</keyword>
<evidence type="ECO:0000256" key="18">
    <source>
        <dbReference type="ARBA" id="ARBA00041943"/>
    </source>
</evidence>
<dbReference type="Pfam" id="PF01124">
    <property type="entry name" value="MAPEG"/>
    <property type="match status" value="1"/>
</dbReference>
<dbReference type="GO" id="GO:0005640">
    <property type="term" value="C:nuclear outer membrane"/>
    <property type="evidence" value="ECO:0007669"/>
    <property type="project" value="UniProtKB-SubCell"/>
</dbReference>
<evidence type="ECO:0000256" key="10">
    <source>
        <dbReference type="ARBA" id="ARBA00023239"/>
    </source>
</evidence>
<evidence type="ECO:0000256" key="22">
    <source>
        <dbReference type="SAM" id="Phobius"/>
    </source>
</evidence>
<evidence type="ECO:0000256" key="12">
    <source>
        <dbReference type="ARBA" id="ARBA00036460"/>
    </source>
</evidence>
<comment type="function">
    <text evidence="19">Catalyzes the conjugation of leukotriene A4 with reduced glutathione (GSH) to form leukotriene C4 with high specificity. Can also catalyze the transfer of a glutathionyl group from glutathione (GSH) to 13(S),14(S)-epoxy-docosahexaenoic acid to form maresin conjugate in tissue regeneration 1 (MCTR1), a bioactive lipid mediator that possess potent anti-inflammatory and proresolving actions.</text>
</comment>